<dbReference type="InterPro" id="IPR027417">
    <property type="entry name" value="P-loop_NTPase"/>
</dbReference>
<protein>
    <recommendedName>
        <fullName evidence="3">TniB protein</fullName>
    </recommendedName>
</protein>
<dbReference type="RefSeq" id="WP_284259063.1">
    <property type="nucleotide sequence ID" value="NZ_BSOS01000084.1"/>
</dbReference>
<dbReference type="SUPFAM" id="SSF52540">
    <property type="entry name" value="P-loop containing nucleoside triphosphate hydrolases"/>
    <property type="match status" value="1"/>
</dbReference>
<dbReference type="Pfam" id="PF05621">
    <property type="entry name" value="TniB"/>
    <property type="match status" value="1"/>
</dbReference>
<sequence length="219" mass="24309">MDGMGDASHLDPATQALLQLDDGGRIACIDQDLWIGYGLAQEAHQRLERLLRSQRRSRPDNLLIIGASNNGKTAIAKRFLARHCLSENPLAEIATIPVALILAPNGPQISPLLRAILHAIGRDPLPRIRISDLREAAYQGVQDVAMRLLLIDDLHNVRGAGVDNMLVELRNLGSATGVSLGCFATKEIAYVLRRDEQMANRFELMTLPCRWRRESAHIW</sequence>
<keyword evidence="2" id="KW-1185">Reference proteome</keyword>
<evidence type="ECO:0008006" key="3">
    <source>
        <dbReference type="Google" id="ProtNLM"/>
    </source>
</evidence>
<evidence type="ECO:0000313" key="2">
    <source>
        <dbReference type="Proteomes" id="UP001156641"/>
    </source>
</evidence>
<accession>A0ABQ6ADN7</accession>
<proteinExistence type="predicted"/>
<dbReference type="EMBL" id="BSOS01000084">
    <property type="protein sequence ID" value="GLR68219.1"/>
    <property type="molecule type" value="Genomic_DNA"/>
</dbReference>
<comment type="caution">
    <text evidence="1">The sequence shown here is derived from an EMBL/GenBank/DDBJ whole genome shotgun (WGS) entry which is preliminary data.</text>
</comment>
<dbReference type="InterPro" id="IPR008868">
    <property type="entry name" value="TniB"/>
</dbReference>
<gene>
    <name evidence="1" type="ORF">GCM10010909_29000</name>
</gene>
<evidence type="ECO:0000313" key="1">
    <source>
        <dbReference type="EMBL" id="GLR68219.1"/>
    </source>
</evidence>
<organism evidence="1 2">
    <name type="scientific">Acidocella aquatica</name>
    <dbReference type="NCBI Taxonomy" id="1922313"/>
    <lineage>
        <taxon>Bacteria</taxon>
        <taxon>Pseudomonadati</taxon>
        <taxon>Pseudomonadota</taxon>
        <taxon>Alphaproteobacteria</taxon>
        <taxon>Acetobacterales</taxon>
        <taxon>Acidocellaceae</taxon>
        <taxon>Acidocella</taxon>
    </lineage>
</organism>
<name>A0ABQ6ADN7_9PROT</name>
<dbReference type="Proteomes" id="UP001156641">
    <property type="component" value="Unassembled WGS sequence"/>
</dbReference>
<reference evidence="2" key="1">
    <citation type="journal article" date="2019" name="Int. J. Syst. Evol. Microbiol.">
        <title>The Global Catalogue of Microorganisms (GCM) 10K type strain sequencing project: providing services to taxonomists for standard genome sequencing and annotation.</title>
        <authorList>
            <consortium name="The Broad Institute Genomics Platform"/>
            <consortium name="The Broad Institute Genome Sequencing Center for Infectious Disease"/>
            <person name="Wu L."/>
            <person name="Ma J."/>
        </authorList>
    </citation>
    <scope>NUCLEOTIDE SEQUENCE [LARGE SCALE GENOMIC DNA]</scope>
    <source>
        <strain evidence="2">NBRC 112502</strain>
    </source>
</reference>
<dbReference type="Gene3D" id="3.40.50.300">
    <property type="entry name" value="P-loop containing nucleotide triphosphate hydrolases"/>
    <property type="match status" value="1"/>
</dbReference>